<organism evidence="4 5">
    <name type="scientific">Piscinibacterium candidicorallinum</name>
    <dbReference type="NCBI Taxonomy" id="1793872"/>
    <lineage>
        <taxon>Bacteria</taxon>
        <taxon>Pseudomonadati</taxon>
        <taxon>Pseudomonadota</taxon>
        <taxon>Betaproteobacteria</taxon>
        <taxon>Burkholderiales</taxon>
        <taxon>Piscinibacterium</taxon>
    </lineage>
</organism>
<keyword evidence="2" id="KW-0812">Transmembrane</keyword>
<dbReference type="InterPro" id="IPR025263">
    <property type="entry name" value="YhdP_central"/>
</dbReference>
<name>A0ABV7H5T7_9BURK</name>
<evidence type="ECO:0000313" key="5">
    <source>
        <dbReference type="Proteomes" id="UP001595556"/>
    </source>
</evidence>
<evidence type="ECO:0000313" key="4">
    <source>
        <dbReference type="EMBL" id="MFC3147901.1"/>
    </source>
</evidence>
<evidence type="ECO:0000256" key="1">
    <source>
        <dbReference type="SAM" id="MobiDB-lite"/>
    </source>
</evidence>
<keyword evidence="2" id="KW-1133">Transmembrane helix</keyword>
<feature type="domain" description="YhdP central" evidence="3">
    <location>
        <begin position="35"/>
        <end position="1386"/>
    </location>
</feature>
<reference evidence="5" key="1">
    <citation type="journal article" date="2019" name="Int. J. Syst. Evol. Microbiol.">
        <title>The Global Catalogue of Microorganisms (GCM) 10K type strain sequencing project: providing services to taxonomists for standard genome sequencing and annotation.</title>
        <authorList>
            <consortium name="The Broad Institute Genomics Platform"/>
            <consortium name="The Broad Institute Genome Sequencing Center for Infectious Disease"/>
            <person name="Wu L."/>
            <person name="Ma J."/>
        </authorList>
    </citation>
    <scope>NUCLEOTIDE SEQUENCE [LARGE SCALE GENOMIC DNA]</scope>
    <source>
        <strain evidence="5">KCTC 52168</strain>
    </source>
</reference>
<dbReference type="InterPro" id="IPR011836">
    <property type="entry name" value="YhdP"/>
</dbReference>
<protein>
    <submittedName>
        <fullName evidence="4">YhdP family protein</fullName>
    </submittedName>
</protein>
<keyword evidence="5" id="KW-1185">Reference proteome</keyword>
<evidence type="ECO:0000256" key="2">
    <source>
        <dbReference type="SAM" id="Phobius"/>
    </source>
</evidence>
<feature type="compositionally biased region" description="Low complexity" evidence="1">
    <location>
        <begin position="1394"/>
        <end position="1414"/>
    </location>
</feature>
<feature type="transmembrane region" description="Helical" evidence="2">
    <location>
        <begin position="36"/>
        <end position="55"/>
    </location>
</feature>
<dbReference type="PANTHER" id="PTHR38690">
    <property type="entry name" value="PROTEASE-RELATED"/>
    <property type="match status" value="1"/>
</dbReference>
<dbReference type="RefSeq" id="WP_377303368.1">
    <property type="nucleotide sequence ID" value="NZ_CP180191.1"/>
</dbReference>
<keyword evidence="2" id="KW-0472">Membrane</keyword>
<feature type="region of interest" description="Disordered" evidence="1">
    <location>
        <begin position="1388"/>
        <end position="1414"/>
    </location>
</feature>
<dbReference type="Proteomes" id="UP001595556">
    <property type="component" value="Unassembled WGS sequence"/>
</dbReference>
<evidence type="ECO:0000259" key="3">
    <source>
        <dbReference type="Pfam" id="PF13116"/>
    </source>
</evidence>
<comment type="caution">
    <text evidence="4">The sequence shown here is derived from an EMBL/GenBank/DDBJ whole genome shotgun (WGS) entry which is preliminary data.</text>
</comment>
<gene>
    <name evidence="4" type="ORF">ACFOEN_09625</name>
</gene>
<dbReference type="Pfam" id="PF13116">
    <property type="entry name" value="YhdP"/>
    <property type="match status" value="1"/>
</dbReference>
<dbReference type="PANTHER" id="PTHR38690:SF1">
    <property type="entry name" value="PROTEASE"/>
    <property type="match status" value="1"/>
</dbReference>
<sequence>MTDAVRTPPPGASPPAARRALLSLALGRGCLRGLRVVGWMLLASYVAFLLTVLTLRHIVLPRVDEQRAWIEQRLSAATGTQVQLGAVQARLAGVWPEFSIDQVQVRDTQGQLRLQLARVDAVLAWESVLKLQPIFHRLQVRGPELDVRRRADGWFELAGFVIDPTRTDGDGRGLRWLLAQHEIALTGGALRWTDEVAGTSPIAFRDVNLLAQNRALSHRIGLQADPVDKGIEPLDLRAEFTHRLFRPVEDLRNWRGQLFVQLDRADIAGVLRRVPLPALGGLSVTQGQGAVRGWVDFDALRITHVTADVQLSRLVLKFAPDLAPLELAALSGRIEGRQLAAESLAHEVSVRGLSLTLPDGRTPVPMNLAERFIPGTSRTSAQGMVSAESLDLALLHELSERLPLSPVVRSALAAFEPRGKVGQLRVEWQVPQPTDPNSVTRFKASGDFAGLGLRAQPDRSMLARLLTPELVRSNPPVAAAAQSSADTRPLPVIGLPGFSNLTGRFTATESGGELALDSSAAVLEFPGVFESPALPETDLKLTARWKLVSGQVVVELPDARFANQDTSGELKATYRSPAAGQSGPGEIELAGTLARADARAVHRYLPLRLPESTRHWVRDALLAGRAREVQFRLKGNLYDFPFAPDAQGRSNGEFQVAARVQGVTLDYVHLPPGGELRWLPIEQIDGQFVMDRTRIEVRRASGRVLDTRLANVSVVIPDLYATAARPMVISGDTAGPGRDLVRYVNAGPIAGWIGNFTKSTQIEGDAALRLRLLIPISDAARTEVQGSLQLANNRVQLDSALPVFEDTSANLDFTERTIRVRDGRATVYGGAVSFSGGSQAEGGLQFRGEGQARVSDAKAIVGEPMLMRLIDAATGQFRYTVQVDSRGGSTGVALRSDLQGVSFDLPGVVRKQSADSLPLAVNIAPQRTAGQTVGDEISVELGSVLAVRLQRQRNAQGVLSVVRGGVGINNEAVLPDVAGIAAIANLDRLDVDDWSRKLQALAITGPNAALGAAIDPSGSAATGTTMLPKLIALQVRELVIGGKRLTRVVAGASREGDVWQLNLDSPQVSGHATWRHSERDGALGRLTARLAKLSIPQSDRDQVVEFLESAGSGEQGLRELPGIDLIAEQFELGPRRLGRLEVVAQNQGARSGNAWVLERLVVSHPAATLNGTGLWRRPANRGSRSMDLDFNLDVRDAGNLLEVMGFPGVMRAGRGELSGKLNWVGSPLGLDLPSLNGQVRLELDQGQWLRQDPGVARLLGVFSLQNLVRRFTFDFRDVFAQGFSYDTVRADAALTHGVLQTESFKMRGAQAGVAMAGSVDLVRETQNLHIIVTPDLNLGAVSFAYLFINPAVGLGTLLAQAAVRDSVNKGLSQEFDLQGTWREPVVKLRPKPGQAPDAAQSQFSDAAQAQEARR</sequence>
<proteinExistence type="predicted"/>
<dbReference type="EMBL" id="JBHRTI010000004">
    <property type="protein sequence ID" value="MFC3147901.1"/>
    <property type="molecule type" value="Genomic_DNA"/>
</dbReference>
<accession>A0ABV7H5T7</accession>